<name>A0A433TG88_ELYCH</name>
<dbReference type="SUPFAM" id="SSF56112">
    <property type="entry name" value="Protein kinase-like (PK-like)"/>
    <property type="match status" value="1"/>
</dbReference>
<dbReference type="EMBL" id="RQTK01000383">
    <property type="protein sequence ID" value="RUS80585.1"/>
    <property type="molecule type" value="Genomic_DNA"/>
</dbReference>
<evidence type="ECO:0000313" key="1">
    <source>
        <dbReference type="EMBL" id="RUS80585.1"/>
    </source>
</evidence>
<keyword evidence="2" id="KW-1185">Reference proteome</keyword>
<comment type="caution">
    <text evidence="1">The sequence shown here is derived from an EMBL/GenBank/DDBJ whole genome shotgun (WGS) entry which is preliminary data.</text>
</comment>
<protein>
    <recommendedName>
        <fullName evidence="3">Protein kinase domain-containing protein</fullName>
    </recommendedName>
</protein>
<sequence length="359" mass="41292">RQEKETYTDATVNVNLKVQDPHIGGHHFTWGTPLADRVDRPICGCRRRFDPISRQEISHCHRHPSTLFQLCRNIVLKSVGLTRIDLMTAEQLKVPLLVTKNICYLKISDFFIDPFKVQTSNVKEGIYRAKTTFSGKEVLLQISPDKHIKDKFKDQPDFLTSFQDQGVSCVLWEPTVTLWDMIKTHNRLCQPMACSFVWKIAQDVSAHIAACSITSACALDPTKVKISQSDGTVYVDKKSKFNPDWFEDSNTDLPPPPETKNLMHRLDQEKMYIWSLGCILLDMVIVLPEQQKKMKDGRKKLVFPCSQPRTLEEKLMVLKGFPESTLKSIIERSLKKNPSERPQAKEVLRIAREEVNKQR</sequence>
<dbReference type="AlphaFoldDB" id="A0A433TG88"/>
<dbReference type="InterPro" id="IPR011009">
    <property type="entry name" value="Kinase-like_dom_sf"/>
</dbReference>
<evidence type="ECO:0008006" key="3">
    <source>
        <dbReference type="Google" id="ProtNLM"/>
    </source>
</evidence>
<evidence type="ECO:0000313" key="2">
    <source>
        <dbReference type="Proteomes" id="UP000271974"/>
    </source>
</evidence>
<proteinExistence type="predicted"/>
<organism evidence="1 2">
    <name type="scientific">Elysia chlorotica</name>
    <name type="common">Eastern emerald elysia</name>
    <name type="synonym">Sea slug</name>
    <dbReference type="NCBI Taxonomy" id="188477"/>
    <lineage>
        <taxon>Eukaryota</taxon>
        <taxon>Metazoa</taxon>
        <taxon>Spiralia</taxon>
        <taxon>Lophotrochozoa</taxon>
        <taxon>Mollusca</taxon>
        <taxon>Gastropoda</taxon>
        <taxon>Heterobranchia</taxon>
        <taxon>Euthyneura</taxon>
        <taxon>Panpulmonata</taxon>
        <taxon>Sacoglossa</taxon>
        <taxon>Placobranchoidea</taxon>
        <taxon>Plakobranchidae</taxon>
        <taxon>Elysia</taxon>
    </lineage>
</organism>
<reference evidence="1 2" key="1">
    <citation type="submission" date="2019-01" db="EMBL/GenBank/DDBJ databases">
        <title>A draft genome assembly of the solar-powered sea slug Elysia chlorotica.</title>
        <authorList>
            <person name="Cai H."/>
            <person name="Li Q."/>
            <person name="Fang X."/>
            <person name="Li J."/>
            <person name="Curtis N.E."/>
            <person name="Altenburger A."/>
            <person name="Shibata T."/>
            <person name="Feng M."/>
            <person name="Maeda T."/>
            <person name="Schwartz J.A."/>
            <person name="Shigenobu S."/>
            <person name="Lundholm N."/>
            <person name="Nishiyama T."/>
            <person name="Yang H."/>
            <person name="Hasebe M."/>
            <person name="Li S."/>
            <person name="Pierce S.K."/>
            <person name="Wang J."/>
        </authorList>
    </citation>
    <scope>NUCLEOTIDE SEQUENCE [LARGE SCALE GENOMIC DNA]</scope>
    <source>
        <strain evidence="1">EC2010</strain>
        <tissue evidence="1">Whole organism of an adult</tissue>
    </source>
</reference>
<dbReference type="OrthoDB" id="10252634at2759"/>
<feature type="non-terminal residue" evidence="1">
    <location>
        <position position="1"/>
    </location>
</feature>
<accession>A0A433TG88</accession>
<gene>
    <name evidence="1" type="ORF">EGW08_011640</name>
</gene>
<dbReference type="Gene3D" id="1.10.510.10">
    <property type="entry name" value="Transferase(Phosphotransferase) domain 1"/>
    <property type="match status" value="1"/>
</dbReference>
<dbReference type="Proteomes" id="UP000271974">
    <property type="component" value="Unassembled WGS sequence"/>
</dbReference>